<dbReference type="PANTHER" id="PTHR12081">
    <property type="entry name" value="TRANSCRIPTION FACTOR E2F"/>
    <property type="match status" value="1"/>
</dbReference>
<feature type="compositionally biased region" description="Basic and acidic residues" evidence="6">
    <location>
        <begin position="42"/>
        <end position="59"/>
    </location>
</feature>
<feature type="compositionally biased region" description="Acidic residues" evidence="6">
    <location>
        <begin position="131"/>
        <end position="146"/>
    </location>
</feature>
<organism evidence="8 9">
    <name type="scientific">Tegillarca granosa</name>
    <name type="common">Malaysian cockle</name>
    <name type="synonym">Anadara granosa</name>
    <dbReference type="NCBI Taxonomy" id="220873"/>
    <lineage>
        <taxon>Eukaryota</taxon>
        <taxon>Metazoa</taxon>
        <taxon>Spiralia</taxon>
        <taxon>Lophotrochozoa</taxon>
        <taxon>Mollusca</taxon>
        <taxon>Bivalvia</taxon>
        <taxon>Autobranchia</taxon>
        <taxon>Pteriomorphia</taxon>
        <taxon>Arcoida</taxon>
        <taxon>Arcoidea</taxon>
        <taxon>Arcidae</taxon>
        <taxon>Tegillarca</taxon>
    </lineage>
</organism>
<feature type="compositionally biased region" description="Basic and acidic residues" evidence="6">
    <location>
        <begin position="17"/>
        <end position="31"/>
    </location>
</feature>
<dbReference type="InterPro" id="IPR015633">
    <property type="entry name" value="E2F"/>
</dbReference>
<dbReference type="PANTHER" id="PTHR12081:SF7">
    <property type="entry name" value="TRANSCRIPTION FACTOR EFL-3"/>
    <property type="match status" value="1"/>
</dbReference>
<feature type="compositionally biased region" description="Polar residues" evidence="6">
    <location>
        <begin position="487"/>
        <end position="497"/>
    </location>
</feature>
<feature type="region of interest" description="Disordered" evidence="6">
    <location>
        <begin position="1"/>
        <end position="159"/>
    </location>
</feature>
<feature type="domain" description="E2F/DP family winged-helix DNA-binding" evidence="7">
    <location>
        <begin position="161"/>
        <end position="230"/>
    </location>
</feature>
<evidence type="ECO:0000256" key="6">
    <source>
        <dbReference type="SAM" id="MobiDB-lite"/>
    </source>
</evidence>
<evidence type="ECO:0000313" key="9">
    <source>
        <dbReference type="Proteomes" id="UP001217089"/>
    </source>
</evidence>
<feature type="domain" description="E2F/DP family winged-helix DNA-binding" evidence="7">
    <location>
        <begin position="298"/>
        <end position="384"/>
    </location>
</feature>
<protein>
    <recommendedName>
        <fullName evidence="7">E2F/DP family winged-helix DNA-binding domain-containing protein</fullName>
    </recommendedName>
</protein>
<feature type="compositionally biased region" description="Polar residues" evidence="6">
    <location>
        <begin position="469"/>
        <end position="480"/>
    </location>
</feature>
<dbReference type="InterPro" id="IPR036388">
    <property type="entry name" value="WH-like_DNA-bd_sf"/>
</dbReference>
<evidence type="ECO:0000256" key="4">
    <source>
        <dbReference type="ARBA" id="ARBA00023163"/>
    </source>
</evidence>
<dbReference type="SUPFAM" id="SSF46785">
    <property type="entry name" value="Winged helix' DNA-binding domain"/>
    <property type="match status" value="2"/>
</dbReference>
<evidence type="ECO:0000256" key="3">
    <source>
        <dbReference type="ARBA" id="ARBA00023125"/>
    </source>
</evidence>
<keyword evidence="4 5" id="KW-0804">Transcription</keyword>
<reference evidence="8 9" key="1">
    <citation type="submission" date="2022-12" db="EMBL/GenBank/DDBJ databases">
        <title>Chromosome-level genome of Tegillarca granosa.</title>
        <authorList>
            <person name="Kim J."/>
        </authorList>
    </citation>
    <scope>NUCLEOTIDE SEQUENCE [LARGE SCALE GENOMIC DNA]</scope>
    <source>
        <strain evidence="8">Teg-2019</strain>
        <tissue evidence="8">Adductor muscle</tissue>
    </source>
</reference>
<comment type="subcellular location">
    <subcellularLocation>
        <location evidence="5">Nucleus</location>
    </subcellularLocation>
</comment>
<comment type="similarity">
    <text evidence="1 5">Belongs to the E2F/DP family.</text>
</comment>
<evidence type="ECO:0000256" key="1">
    <source>
        <dbReference type="ARBA" id="ARBA00010940"/>
    </source>
</evidence>
<name>A0ABQ9FIL8_TEGGR</name>
<dbReference type="SMART" id="SM01372">
    <property type="entry name" value="E2F_TDP"/>
    <property type="match status" value="2"/>
</dbReference>
<sequence length="504" mass="57529">MNETQTGRPQRSKLKINIKEDKNESKSERIPFTKSTFNNKCQESEKSKLVKNKENKEITKSAYQRPKTTSKDKDQVVDEVETANRPVTPPPENNEPTAPLTPTANLKMLFSAVSPEIRNRDKKNDMQNETKDDEEDNSTESLEIDIDLPSSQEAEWKPGSRKEKSLGLLCQKFLQKYPEYPDPSYRGFICLDEVAKELNVERRRIYDIVNVLESVEIVSRMAKNKYAWHGKTNIVYTLAKLKALGEAEGYAEQMRQLRDYELNRELEEQNGFKTKPPFHDLDESESNKEGYFAKAAMRKDRSLGIMSQKFLMLFLVSQPKTVNLDLSAKILIGDANIDRTENGKFKTKIRRLYDIANILTSLDLIRKVHVTEIRGRKPAFRYIGPDVDNMKDINVCYNDGYHRPSSRHSLLDCVKNHNVADLVSTYKSKASTQATEFPNTSKGFSRHSSFEQICQVAENEIIKMNASMSLPASPTESSASIDDFPRSLSQEEPSSAKNKSKKVS</sequence>
<comment type="caution">
    <text evidence="8">The sequence shown here is derived from an EMBL/GenBank/DDBJ whole genome shotgun (WGS) entry which is preliminary data.</text>
</comment>
<dbReference type="InterPro" id="IPR036390">
    <property type="entry name" value="WH_DNA-bd_sf"/>
</dbReference>
<accession>A0ABQ9FIL8</accession>
<feature type="compositionally biased region" description="Basic and acidic residues" evidence="6">
    <location>
        <begin position="117"/>
        <end position="130"/>
    </location>
</feature>
<dbReference type="EMBL" id="JARBDR010000337">
    <property type="protein sequence ID" value="KAJ8315777.1"/>
    <property type="molecule type" value="Genomic_DNA"/>
</dbReference>
<evidence type="ECO:0000313" key="8">
    <source>
        <dbReference type="EMBL" id="KAJ8315777.1"/>
    </source>
</evidence>
<evidence type="ECO:0000259" key="7">
    <source>
        <dbReference type="SMART" id="SM01372"/>
    </source>
</evidence>
<keyword evidence="2 5" id="KW-0805">Transcription regulation</keyword>
<keyword evidence="3 5" id="KW-0238">DNA-binding</keyword>
<dbReference type="Gene3D" id="1.10.10.10">
    <property type="entry name" value="Winged helix-like DNA-binding domain superfamily/Winged helix DNA-binding domain"/>
    <property type="match status" value="2"/>
</dbReference>
<evidence type="ECO:0000256" key="2">
    <source>
        <dbReference type="ARBA" id="ARBA00023015"/>
    </source>
</evidence>
<keyword evidence="5" id="KW-0539">Nucleus</keyword>
<feature type="region of interest" description="Disordered" evidence="6">
    <location>
        <begin position="469"/>
        <end position="504"/>
    </location>
</feature>
<evidence type="ECO:0000256" key="5">
    <source>
        <dbReference type="RuleBase" id="RU003796"/>
    </source>
</evidence>
<dbReference type="Proteomes" id="UP001217089">
    <property type="component" value="Unassembled WGS sequence"/>
</dbReference>
<dbReference type="InterPro" id="IPR003316">
    <property type="entry name" value="E2F_WHTH_DNA-bd_dom"/>
</dbReference>
<feature type="compositionally biased region" description="Low complexity" evidence="6">
    <location>
        <begin position="94"/>
        <end position="106"/>
    </location>
</feature>
<proteinExistence type="inferred from homology"/>
<gene>
    <name evidence="8" type="ORF">KUTeg_007927</name>
</gene>
<dbReference type="Pfam" id="PF02319">
    <property type="entry name" value="WHD_E2F_TDP"/>
    <property type="match status" value="2"/>
</dbReference>
<keyword evidence="9" id="KW-1185">Reference proteome</keyword>